<evidence type="ECO:0000313" key="3">
    <source>
        <dbReference type="Proteomes" id="UP000229433"/>
    </source>
</evidence>
<reference evidence="2 3" key="1">
    <citation type="submission" date="2017-08" db="EMBL/GenBank/DDBJ databases">
        <title>The whole genome shortgun sequences of strain Leeuwenhoekiella nanhaiensis G18 from the South China Sea.</title>
        <authorList>
            <person name="Liu Q."/>
        </authorList>
    </citation>
    <scope>NUCLEOTIDE SEQUENCE [LARGE SCALE GENOMIC DNA]</scope>
    <source>
        <strain evidence="2 3">G18</strain>
    </source>
</reference>
<dbReference type="InterPro" id="IPR015890">
    <property type="entry name" value="Chorismate_C"/>
</dbReference>
<proteinExistence type="predicted"/>
<dbReference type="EMBL" id="NQXA01000002">
    <property type="protein sequence ID" value="PHQ30402.1"/>
    <property type="molecule type" value="Genomic_DNA"/>
</dbReference>
<dbReference type="Pfam" id="PF00425">
    <property type="entry name" value="Chorismate_bind"/>
    <property type="match status" value="2"/>
</dbReference>
<protein>
    <recommendedName>
        <fullName evidence="1">Chorismate-utilising enzyme C-terminal domain-containing protein</fullName>
    </recommendedName>
</protein>
<feature type="domain" description="Chorismate-utilising enzyme C-terminal" evidence="1">
    <location>
        <begin position="323"/>
        <end position="363"/>
    </location>
</feature>
<evidence type="ECO:0000313" key="2">
    <source>
        <dbReference type="EMBL" id="PHQ30402.1"/>
    </source>
</evidence>
<dbReference type="InterPro" id="IPR005801">
    <property type="entry name" value="ADC_synthase"/>
</dbReference>
<dbReference type="RefSeq" id="WP_099645235.1">
    <property type="nucleotide sequence ID" value="NZ_KZ319288.1"/>
</dbReference>
<comment type="caution">
    <text evidence="2">The sequence shown here is derived from an EMBL/GenBank/DDBJ whole genome shotgun (WGS) entry which is preliminary data.</text>
</comment>
<dbReference type="OrthoDB" id="9806579at2"/>
<dbReference type="Proteomes" id="UP000229433">
    <property type="component" value="Unassembled WGS sequence"/>
</dbReference>
<feature type="domain" description="Chorismate-utilising enzyme C-terminal" evidence="1">
    <location>
        <begin position="96"/>
        <end position="298"/>
    </location>
</feature>
<dbReference type="SUPFAM" id="SSF56322">
    <property type="entry name" value="ADC synthase"/>
    <property type="match status" value="1"/>
</dbReference>
<organism evidence="2 3">
    <name type="scientific">Leeuwenhoekiella nanhaiensis</name>
    <dbReference type="NCBI Taxonomy" id="1655491"/>
    <lineage>
        <taxon>Bacteria</taxon>
        <taxon>Pseudomonadati</taxon>
        <taxon>Bacteroidota</taxon>
        <taxon>Flavobacteriia</taxon>
        <taxon>Flavobacteriales</taxon>
        <taxon>Flavobacteriaceae</taxon>
        <taxon>Leeuwenhoekiella</taxon>
    </lineage>
</organism>
<evidence type="ECO:0000259" key="1">
    <source>
        <dbReference type="Pfam" id="PF00425"/>
    </source>
</evidence>
<gene>
    <name evidence="2" type="ORF">CJ305_05430</name>
</gene>
<accession>A0A2G1VUD9</accession>
<dbReference type="Gene3D" id="3.60.120.10">
    <property type="entry name" value="Anthranilate synthase"/>
    <property type="match status" value="1"/>
</dbReference>
<dbReference type="AlphaFoldDB" id="A0A2G1VUD9"/>
<sequence>MDASSLFNQLDEDFLQNRPFVAYRKPAADSINYLAQQDDELQVTADFTESGFVFAPFSASEQAVLIPGKPTIIACDQLKAELPVDSLELVISETERQQHLQLVERAVQEINESSLQKVVLSRKQIAKISDSSPVTLFNRLLSKYPEAFVYVWHHPKVGTWMGATPETLLSLNGYKFETMALAGTQRFEGDLKVSWGLKEQEEQDLVTRDLISRLKTFDLKKLNIQERETYRAGSLLHLRTCITGSFNRGSLDLTQLIRALHPTPAVCGLPRLEAQSFIQNHEGYPRGFYTGFLGELNILEDQSKNRNRRNVENLAYKTLNPVTRLFVNLRCMQYKSEASEIYVGGGITKDSIPEDEWQETVNKAQTIASIL</sequence>
<name>A0A2G1VUD9_9FLAO</name>
<dbReference type="PANTHER" id="PTHR42839">
    <property type="entry name" value="ISOCHORISMATE SYNTHASE ENTC"/>
    <property type="match status" value="1"/>
</dbReference>
<keyword evidence="3" id="KW-1185">Reference proteome</keyword>
<dbReference type="PANTHER" id="PTHR42839:SF2">
    <property type="entry name" value="ISOCHORISMATE SYNTHASE ENTC"/>
    <property type="match status" value="1"/>
</dbReference>